<organism evidence="2 3">
    <name type="scientific">Daphnia magna</name>
    <dbReference type="NCBI Taxonomy" id="35525"/>
    <lineage>
        <taxon>Eukaryota</taxon>
        <taxon>Metazoa</taxon>
        <taxon>Ecdysozoa</taxon>
        <taxon>Arthropoda</taxon>
        <taxon>Crustacea</taxon>
        <taxon>Branchiopoda</taxon>
        <taxon>Diplostraca</taxon>
        <taxon>Cladocera</taxon>
        <taxon>Anomopoda</taxon>
        <taxon>Daphniidae</taxon>
        <taxon>Daphnia</taxon>
    </lineage>
</organism>
<proteinExistence type="predicted"/>
<reference evidence="2 3" key="1">
    <citation type="journal article" date="2023" name="Nucleic Acids Res.">
        <title>The hologenome of Daphnia magna reveals possible DNA methylation and microbiome-mediated evolution of the host genome.</title>
        <authorList>
            <person name="Chaturvedi A."/>
            <person name="Li X."/>
            <person name="Dhandapani V."/>
            <person name="Marshall H."/>
            <person name="Kissane S."/>
            <person name="Cuenca-Cambronero M."/>
            <person name="Asole G."/>
            <person name="Calvet F."/>
            <person name="Ruiz-Romero M."/>
            <person name="Marangio P."/>
            <person name="Guigo R."/>
            <person name="Rago D."/>
            <person name="Mirbahai L."/>
            <person name="Eastwood N."/>
            <person name="Colbourne J.K."/>
            <person name="Zhou J."/>
            <person name="Mallon E."/>
            <person name="Orsini L."/>
        </authorList>
    </citation>
    <scope>NUCLEOTIDE SEQUENCE [LARGE SCALE GENOMIC DNA]</scope>
    <source>
        <strain evidence="2">LRV0_1</strain>
    </source>
</reference>
<name>A0ABR0AHJ3_9CRUS</name>
<protein>
    <submittedName>
        <fullName evidence="2">Uncharacterized protein</fullName>
    </submittedName>
</protein>
<evidence type="ECO:0000313" key="3">
    <source>
        <dbReference type="Proteomes" id="UP001234178"/>
    </source>
</evidence>
<dbReference type="Proteomes" id="UP001234178">
    <property type="component" value="Unassembled WGS sequence"/>
</dbReference>
<accession>A0ABR0AHJ3</accession>
<feature type="region of interest" description="Disordered" evidence="1">
    <location>
        <begin position="136"/>
        <end position="155"/>
    </location>
</feature>
<keyword evidence="3" id="KW-1185">Reference proteome</keyword>
<comment type="caution">
    <text evidence="2">The sequence shown here is derived from an EMBL/GenBank/DDBJ whole genome shotgun (WGS) entry which is preliminary data.</text>
</comment>
<dbReference type="EMBL" id="JAOYFB010000037">
    <property type="protein sequence ID" value="KAK4024533.1"/>
    <property type="molecule type" value="Genomic_DNA"/>
</dbReference>
<evidence type="ECO:0000256" key="1">
    <source>
        <dbReference type="SAM" id="MobiDB-lite"/>
    </source>
</evidence>
<sequence length="225" mass="25961">MKRLHEAFQLVKINLSQAREQQKVQYNKRVKKQKFNVGDKFLLDMRTPLAGISPFRILKVSNNSTVEIQQDVEKPTQLVHVNRIKPLFESMIWKDEPGVDFLDVRIKKQAEKFVQETVDEIETFPLSLETNLQSELEQNPCEKETPTQKLMRPPPPIPPTPNLMISSPTISLLSNPIPETSTLPIHPERRLDYVFYLSSSYRFSVASMLLTSLFEIVRLLSQKGS</sequence>
<gene>
    <name evidence="2" type="ORF">OUZ56_009954</name>
</gene>
<evidence type="ECO:0000313" key="2">
    <source>
        <dbReference type="EMBL" id="KAK4024533.1"/>
    </source>
</evidence>